<reference evidence="1 2" key="1">
    <citation type="submission" date="2017-07" db="EMBL/GenBank/DDBJ databases">
        <title>Amycolatopsis thailandensis Genome sequencing and assembly.</title>
        <authorList>
            <person name="Kaur N."/>
            <person name="Mayilraj S."/>
        </authorList>
    </citation>
    <scope>NUCLEOTIDE SEQUENCE [LARGE SCALE GENOMIC DNA]</scope>
    <source>
        <strain evidence="1 2">JCM 16380</strain>
    </source>
</reference>
<dbReference type="EMBL" id="NMQT01000031">
    <property type="protein sequence ID" value="OXM57054.1"/>
    <property type="molecule type" value="Genomic_DNA"/>
</dbReference>
<comment type="caution">
    <text evidence="1">The sequence shown here is derived from an EMBL/GenBank/DDBJ whole genome shotgun (WGS) entry which is preliminary data.</text>
</comment>
<accession>A0A229SEJ7</accession>
<dbReference type="Proteomes" id="UP000215223">
    <property type="component" value="Unassembled WGS sequence"/>
</dbReference>
<gene>
    <name evidence="1" type="ORF">CFP71_09975</name>
</gene>
<keyword evidence="2" id="KW-1185">Reference proteome</keyword>
<evidence type="ECO:0000313" key="1">
    <source>
        <dbReference type="EMBL" id="OXM57054.1"/>
    </source>
</evidence>
<name>A0A229SEJ7_9PSEU</name>
<evidence type="ECO:0000313" key="2">
    <source>
        <dbReference type="Proteomes" id="UP000215223"/>
    </source>
</evidence>
<proteinExistence type="predicted"/>
<protein>
    <submittedName>
        <fullName evidence="1">Uncharacterized protein</fullName>
    </submittedName>
</protein>
<dbReference type="AlphaFoldDB" id="A0A229SEJ7"/>
<organism evidence="1 2">
    <name type="scientific">Amycolatopsis thailandensis</name>
    <dbReference type="NCBI Taxonomy" id="589330"/>
    <lineage>
        <taxon>Bacteria</taxon>
        <taxon>Bacillati</taxon>
        <taxon>Actinomycetota</taxon>
        <taxon>Actinomycetes</taxon>
        <taxon>Pseudonocardiales</taxon>
        <taxon>Pseudonocardiaceae</taxon>
        <taxon>Amycolatopsis</taxon>
    </lineage>
</organism>
<sequence>MPVRKGWRTNRPFFPSQHPQWSVLMIGQRVFYDGSIIDAAGRYRVTDEQITPDGPRYTLATYAGEVALRNVRRESITPVPDGPKHQVLAAQERVQVVQGEFWRRFPPGTWLPYIHEHYDNLHRHIDDLIQRNRPVEAEHSLLNAERFTGCIPYDVMAARINALVVAGDDESWQ</sequence>